<evidence type="ECO:0000313" key="1">
    <source>
        <dbReference type="EMBL" id="COW71199.1"/>
    </source>
</evidence>
<reference evidence="2" key="1">
    <citation type="submission" date="2015-03" db="EMBL/GenBank/DDBJ databases">
        <authorList>
            <consortium name="Pathogen Informatics"/>
        </authorList>
    </citation>
    <scope>NUCLEOTIDE SEQUENCE [LARGE SCALE GENOMIC DNA]</scope>
    <source>
        <strain evidence="2">K00500041</strain>
    </source>
</reference>
<proteinExistence type="predicted"/>
<accession>A0A0U0T0Y9</accession>
<gene>
    <name evidence="1" type="ORF">ERS007703_04090</name>
</gene>
<name>A0A0U0T0Y9_MYCTX</name>
<dbReference type="AlphaFoldDB" id="A0A0U0T0Y9"/>
<dbReference type="Proteomes" id="UP000038802">
    <property type="component" value="Unassembled WGS sequence"/>
</dbReference>
<organism evidence="1 2">
    <name type="scientific">Mycobacterium tuberculosis</name>
    <dbReference type="NCBI Taxonomy" id="1773"/>
    <lineage>
        <taxon>Bacteria</taxon>
        <taxon>Bacillati</taxon>
        <taxon>Actinomycetota</taxon>
        <taxon>Actinomycetes</taxon>
        <taxon>Mycobacteriales</taxon>
        <taxon>Mycobacteriaceae</taxon>
        <taxon>Mycobacterium</taxon>
        <taxon>Mycobacterium tuberculosis complex</taxon>
    </lineage>
</organism>
<dbReference type="EMBL" id="CSAE01000655">
    <property type="protein sequence ID" value="COW71199.1"/>
    <property type="molecule type" value="Genomic_DNA"/>
</dbReference>
<protein>
    <submittedName>
        <fullName evidence="1">Uncharacterized protein</fullName>
    </submittedName>
</protein>
<evidence type="ECO:0000313" key="2">
    <source>
        <dbReference type="Proteomes" id="UP000038802"/>
    </source>
</evidence>
<sequence>MSSTTQDCVGWYSSSGWLSLRLQGSTTSLALLSSTSWRSKSGGAPEGGVNGINAPTCIIVVDDSEYRKNMSCGPNRRAVWLTGHSFVGGILRPSSAAR</sequence>